<evidence type="ECO:0000256" key="7">
    <source>
        <dbReference type="ARBA" id="ARBA00022840"/>
    </source>
</evidence>
<evidence type="ECO:0000256" key="9">
    <source>
        <dbReference type="SAM" id="MobiDB-lite"/>
    </source>
</evidence>
<feature type="transmembrane region" description="Helical" evidence="10">
    <location>
        <begin position="44"/>
        <end position="66"/>
    </location>
</feature>
<comment type="catalytic activity">
    <reaction evidence="1">
        <text>ATP + protein L-histidine = ADP + protein N-phospho-L-histidine.</text>
        <dbReference type="EC" id="2.7.13.3"/>
    </reaction>
</comment>
<keyword evidence="10" id="KW-0472">Membrane</keyword>
<keyword evidence="13" id="KW-1185">Reference proteome</keyword>
<feature type="transmembrane region" description="Helical" evidence="10">
    <location>
        <begin position="87"/>
        <end position="104"/>
    </location>
</feature>
<dbReference type="InterPro" id="IPR036890">
    <property type="entry name" value="HATPase_C_sf"/>
</dbReference>
<dbReference type="GO" id="GO:0000155">
    <property type="term" value="F:phosphorelay sensor kinase activity"/>
    <property type="evidence" value="ECO:0007669"/>
    <property type="project" value="InterPro"/>
</dbReference>
<reference evidence="12 13" key="1">
    <citation type="journal article" date="2017" name="BMC Genomics">
        <title>Comparative genomic and phylogenomic analyses of the Bifidobacteriaceae family.</title>
        <authorList>
            <person name="Lugli G.A."/>
            <person name="Milani C."/>
            <person name="Turroni F."/>
            <person name="Duranti S."/>
            <person name="Mancabelli L."/>
            <person name="Mangifesta M."/>
            <person name="Ferrario C."/>
            <person name="Modesto M."/>
            <person name="Mattarelli P."/>
            <person name="Jiri K."/>
            <person name="van Sinderen D."/>
            <person name="Ventura M."/>
        </authorList>
    </citation>
    <scope>NUCLEOTIDE SEQUENCE [LARGE SCALE GENOMIC DNA]</scope>
    <source>
        <strain evidence="12 13">DSM 100202</strain>
    </source>
</reference>
<dbReference type="EMBL" id="MWWY01000013">
    <property type="protein sequence ID" value="OZG65325.1"/>
    <property type="molecule type" value="Genomic_DNA"/>
</dbReference>
<dbReference type="PANTHER" id="PTHR24421">
    <property type="entry name" value="NITRATE/NITRITE SENSOR PROTEIN NARX-RELATED"/>
    <property type="match status" value="1"/>
</dbReference>
<dbReference type="SUPFAM" id="SSF55874">
    <property type="entry name" value="ATPase domain of HSP90 chaperone/DNA topoisomerase II/histidine kinase"/>
    <property type="match status" value="1"/>
</dbReference>
<evidence type="ECO:0000256" key="5">
    <source>
        <dbReference type="ARBA" id="ARBA00022741"/>
    </source>
</evidence>
<keyword evidence="10" id="KW-1133">Transmembrane helix</keyword>
<dbReference type="PANTHER" id="PTHR24421:SF10">
    <property type="entry name" value="NITRATE_NITRITE SENSOR PROTEIN NARQ"/>
    <property type="match status" value="1"/>
</dbReference>
<feature type="transmembrane region" description="Helical" evidence="10">
    <location>
        <begin position="176"/>
        <end position="199"/>
    </location>
</feature>
<name>A0A261G258_9BIFI</name>
<dbReference type="InterPro" id="IPR050482">
    <property type="entry name" value="Sensor_HK_TwoCompSys"/>
</dbReference>
<feature type="region of interest" description="Disordered" evidence="9">
    <location>
        <begin position="392"/>
        <end position="419"/>
    </location>
</feature>
<evidence type="ECO:0000256" key="3">
    <source>
        <dbReference type="ARBA" id="ARBA00022553"/>
    </source>
</evidence>
<keyword evidence="6 12" id="KW-0418">Kinase</keyword>
<feature type="domain" description="Signal transduction histidine kinase subgroup 3 dimerisation and phosphoacceptor" evidence="11">
    <location>
        <begin position="228"/>
        <end position="295"/>
    </location>
</feature>
<evidence type="ECO:0000256" key="8">
    <source>
        <dbReference type="ARBA" id="ARBA00023012"/>
    </source>
</evidence>
<keyword evidence="5" id="KW-0547">Nucleotide-binding</keyword>
<sequence>MQVARNHLIMGSRRGKSSDGRQTLAVTPRDRLILWLRQLKGERLLRFTTTLICIVGTMGVLIRDYVKERMAIGTGYSFIRFLNEGAGIWYFLILLVLGAINVTLRSRSPVALLALEFIELSLGVLFGVGLHSYTQVALILVLYLCIRLPLYVQAMCDLAMICMIAMQYIYPSYLQPQYLALLYSVALVGIASSLLSIAWERRTSNRLLSEARRKTAMLAEEKNRTERRLRMANELHDSVGHGLTSIIALSQGGEDCIRNGGYSASQLADVLAEITSIAKDSLTDTRRILKVFNEEESQPSLEQVGLDPVNQDDILRLRDWDDIRPVLEHIRSTGIIVVFTETGRRVEDPRRSDLCFAVTREALTNALRHGAGLTRIAVSWNHYRDGGTAITIRNDGHVSGHDTTGEASGQSRKPTGGTGLQRLSQRLAKMGGTLSYGPYGNGWAVKALIP</sequence>
<keyword evidence="7" id="KW-0067">ATP-binding</keyword>
<accession>A0A261G258</accession>
<evidence type="ECO:0000313" key="12">
    <source>
        <dbReference type="EMBL" id="OZG65325.1"/>
    </source>
</evidence>
<evidence type="ECO:0000256" key="1">
    <source>
        <dbReference type="ARBA" id="ARBA00000085"/>
    </source>
</evidence>
<keyword evidence="4" id="KW-0808">Transferase</keyword>
<dbReference type="InterPro" id="IPR011712">
    <property type="entry name" value="Sig_transdc_His_kin_sub3_dim/P"/>
</dbReference>
<feature type="transmembrane region" description="Helical" evidence="10">
    <location>
        <begin position="150"/>
        <end position="170"/>
    </location>
</feature>
<dbReference type="GO" id="GO:0016020">
    <property type="term" value="C:membrane"/>
    <property type="evidence" value="ECO:0007669"/>
    <property type="project" value="InterPro"/>
</dbReference>
<evidence type="ECO:0000256" key="4">
    <source>
        <dbReference type="ARBA" id="ARBA00022679"/>
    </source>
</evidence>
<evidence type="ECO:0000256" key="6">
    <source>
        <dbReference type="ARBA" id="ARBA00022777"/>
    </source>
</evidence>
<dbReference type="GO" id="GO:0005524">
    <property type="term" value="F:ATP binding"/>
    <property type="evidence" value="ECO:0007669"/>
    <property type="project" value="UniProtKB-KW"/>
</dbReference>
<keyword evidence="10" id="KW-0812">Transmembrane</keyword>
<dbReference type="Gene3D" id="1.20.5.1930">
    <property type="match status" value="1"/>
</dbReference>
<proteinExistence type="predicted"/>
<organism evidence="12 13">
    <name type="scientific">Bifidobacterium hapali</name>
    <dbReference type="NCBI Taxonomy" id="1630172"/>
    <lineage>
        <taxon>Bacteria</taxon>
        <taxon>Bacillati</taxon>
        <taxon>Actinomycetota</taxon>
        <taxon>Actinomycetes</taxon>
        <taxon>Bifidobacteriales</taxon>
        <taxon>Bifidobacteriaceae</taxon>
        <taxon>Bifidobacterium</taxon>
    </lineage>
</organism>
<gene>
    <name evidence="12" type="ORF">BHAP_0603</name>
</gene>
<dbReference type="EC" id="2.7.13.3" evidence="2"/>
<feature type="compositionally biased region" description="Basic and acidic residues" evidence="9">
    <location>
        <begin position="394"/>
        <end position="404"/>
    </location>
</feature>
<evidence type="ECO:0000313" key="13">
    <source>
        <dbReference type="Proteomes" id="UP000216074"/>
    </source>
</evidence>
<dbReference type="Proteomes" id="UP000216074">
    <property type="component" value="Unassembled WGS sequence"/>
</dbReference>
<dbReference type="Pfam" id="PF07730">
    <property type="entry name" value="HisKA_3"/>
    <property type="match status" value="1"/>
</dbReference>
<protein>
    <recommendedName>
        <fullName evidence="2">histidine kinase</fullName>
        <ecNumber evidence="2">2.7.13.3</ecNumber>
    </recommendedName>
</protein>
<keyword evidence="3" id="KW-0597">Phosphoprotein</keyword>
<evidence type="ECO:0000259" key="11">
    <source>
        <dbReference type="Pfam" id="PF07730"/>
    </source>
</evidence>
<comment type="caution">
    <text evidence="12">The sequence shown here is derived from an EMBL/GenBank/DDBJ whole genome shotgun (WGS) entry which is preliminary data.</text>
</comment>
<dbReference type="Gene3D" id="3.30.565.10">
    <property type="entry name" value="Histidine kinase-like ATPase, C-terminal domain"/>
    <property type="match status" value="1"/>
</dbReference>
<dbReference type="AlphaFoldDB" id="A0A261G258"/>
<dbReference type="CDD" id="cd16917">
    <property type="entry name" value="HATPase_UhpB-NarQ-NarX-like"/>
    <property type="match status" value="1"/>
</dbReference>
<dbReference type="GO" id="GO:0046983">
    <property type="term" value="F:protein dimerization activity"/>
    <property type="evidence" value="ECO:0007669"/>
    <property type="project" value="InterPro"/>
</dbReference>
<evidence type="ECO:0000256" key="2">
    <source>
        <dbReference type="ARBA" id="ARBA00012438"/>
    </source>
</evidence>
<evidence type="ECO:0000256" key="10">
    <source>
        <dbReference type="SAM" id="Phobius"/>
    </source>
</evidence>
<keyword evidence="8" id="KW-0902">Two-component regulatory system</keyword>